<keyword evidence="2" id="KW-1185">Reference proteome</keyword>
<sequence length="139" mass="15857">MNELQEKEQVLMAYYAQYYKGASLEEIQELDRRLSQGIGVEQYKKAMAELKEQGLVHGLEAVEERNQDGVDSPMATNEGMLYINDVLNLQSDAVEDHQLDYLAKHLETSHLELTLEPVKSYIESVVKEQADEKPNDNTP</sequence>
<protein>
    <submittedName>
        <fullName evidence="1">Uncharacterized protein</fullName>
    </submittedName>
</protein>
<dbReference type="EMBL" id="CP013659">
    <property type="protein sequence ID" value="ALS75167.1"/>
    <property type="molecule type" value="Genomic_DNA"/>
</dbReference>
<accession>A0A0U2XEF2</accession>
<gene>
    <name evidence="1" type="ORF">AUC31_08015</name>
</gene>
<dbReference type="RefSeq" id="WP_058381874.1">
    <property type="nucleotide sequence ID" value="NZ_CP013659.2"/>
</dbReference>
<proteinExistence type="predicted"/>
<name>A0A0U2XEF2_9BACL</name>
<dbReference type="OrthoDB" id="2919467at2"/>
<dbReference type="AlphaFoldDB" id="A0A0U2XEF2"/>
<evidence type="ECO:0000313" key="1">
    <source>
        <dbReference type="EMBL" id="ALS75167.1"/>
    </source>
</evidence>
<dbReference type="STRING" id="200991.AUC31_08015"/>
<dbReference type="KEGG" id="prt:AUC31_08015"/>
<reference evidence="1" key="1">
    <citation type="submission" date="2016-01" db="EMBL/GenBank/DDBJ databases">
        <title>Complete genome of Planococcus rifietoensis type strain M8.</title>
        <authorList>
            <person name="See-Too W.S."/>
        </authorList>
    </citation>
    <scope>NUCLEOTIDE SEQUENCE [LARGE SCALE GENOMIC DNA]</scope>
    <source>
        <strain evidence="1">M8</strain>
    </source>
</reference>
<dbReference type="Proteomes" id="UP000067683">
    <property type="component" value="Chromosome"/>
</dbReference>
<evidence type="ECO:0000313" key="2">
    <source>
        <dbReference type="Proteomes" id="UP000067683"/>
    </source>
</evidence>
<organism evidence="1 2">
    <name type="scientific">Planococcus rifietoensis</name>
    <dbReference type="NCBI Taxonomy" id="200991"/>
    <lineage>
        <taxon>Bacteria</taxon>
        <taxon>Bacillati</taxon>
        <taxon>Bacillota</taxon>
        <taxon>Bacilli</taxon>
        <taxon>Bacillales</taxon>
        <taxon>Caryophanaceae</taxon>
        <taxon>Planococcus</taxon>
    </lineage>
</organism>